<reference evidence="3 4" key="1">
    <citation type="submission" date="2017-01" db="EMBL/GenBank/DDBJ databases">
        <authorList>
            <person name="Mah S.A."/>
            <person name="Swanson W.J."/>
            <person name="Moy G.W."/>
            <person name="Vacquier V.D."/>
        </authorList>
    </citation>
    <scope>NUCLEOTIDE SEQUENCE [LARGE SCALE GENOMIC DNA]</scope>
    <source>
        <strain evidence="3 4">DCY110</strain>
    </source>
</reference>
<dbReference type="SUPFAM" id="SSF159594">
    <property type="entry name" value="XCC0632-like"/>
    <property type="match status" value="1"/>
</dbReference>
<dbReference type="EMBL" id="CP019236">
    <property type="protein sequence ID" value="APW36081.1"/>
    <property type="molecule type" value="Genomic_DNA"/>
</dbReference>
<gene>
    <name evidence="3" type="ORF">RD110_01720</name>
</gene>
<dbReference type="Gene3D" id="3.40.50.10610">
    <property type="entry name" value="ABC-type transport auxiliary lipoprotein component"/>
    <property type="match status" value="1"/>
</dbReference>
<evidence type="ECO:0000313" key="4">
    <source>
        <dbReference type="Proteomes" id="UP000186609"/>
    </source>
</evidence>
<organism evidence="3 4">
    <name type="scientific">Rhodoferax koreensis</name>
    <dbReference type="NCBI Taxonomy" id="1842727"/>
    <lineage>
        <taxon>Bacteria</taxon>
        <taxon>Pseudomonadati</taxon>
        <taxon>Pseudomonadota</taxon>
        <taxon>Betaproteobacteria</taxon>
        <taxon>Burkholderiales</taxon>
        <taxon>Comamonadaceae</taxon>
        <taxon>Rhodoferax</taxon>
    </lineage>
</organism>
<proteinExistence type="predicted"/>
<dbReference type="KEGG" id="rhy:RD110_01720"/>
<dbReference type="PROSITE" id="PS51257">
    <property type="entry name" value="PROKAR_LIPOPROTEIN"/>
    <property type="match status" value="1"/>
</dbReference>
<dbReference type="InterPro" id="IPR005586">
    <property type="entry name" value="ABC_trans_aux"/>
</dbReference>
<dbReference type="Pfam" id="PF03886">
    <property type="entry name" value="ABC_trans_aux"/>
    <property type="match status" value="1"/>
</dbReference>
<evidence type="ECO:0000256" key="1">
    <source>
        <dbReference type="SAM" id="SignalP"/>
    </source>
</evidence>
<evidence type="ECO:0000313" key="3">
    <source>
        <dbReference type="EMBL" id="APW36081.1"/>
    </source>
</evidence>
<accession>A0A1P8JQT0</accession>
<dbReference type="RefSeq" id="WP_076196089.1">
    <property type="nucleotide sequence ID" value="NZ_CP019236.1"/>
</dbReference>
<dbReference type="AlphaFoldDB" id="A0A1P8JQT0"/>
<feature type="domain" description="ABC-type transport auxiliary lipoprotein component" evidence="2">
    <location>
        <begin position="44"/>
        <end position="212"/>
    </location>
</feature>
<feature type="signal peptide" evidence="1">
    <location>
        <begin position="1"/>
        <end position="25"/>
    </location>
</feature>
<dbReference type="OrthoDB" id="5568302at2"/>
<keyword evidence="1" id="KW-0732">Signal</keyword>
<dbReference type="STRING" id="1842727.RD110_01720"/>
<evidence type="ECO:0000259" key="2">
    <source>
        <dbReference type="Pfam" id="PF03886"/>
    </source>
</evidence>
<protein>
    <recommendedName>
        <fullName evidence="2">ABC-type transport auxiliary lipoprotein component domain-containing protein</fullName>
    </recommendedName>
</protein>
<sequence>MKHTNAAFAGILTKGLLASALLVLAACSALPEKPVRATQYDFGPGPTVAPAAGTAAALPPLALAEVESAGVLEGSTAVLYRLAYADAQQLRPYALARWTMPPAQLVRQRLRDRLGERRAVLNAGESASLVRTEGSLPLVLRVELAEFTHLFSSPTASAGLVRLRATLVDDTPAGEKLLAQRQFIVQRDAPTADAAGGARALAAATDAAAVEIEQWLATVAR</sequence>
<keyword evidence="4" id="KW-1185">Reference proteome</keyword>
<dbReference type="Proteomes" id="UP000186609">
    <property type="component" value="Chromosome"/>
</dbReference>
<feature type="chain" id="PRO_5012907729" description="ABC-type transport auxiliary lipoprotein component domain-containing protein" evidence="1">
    <location>
        <begin position="26"/>
        <end position="221"/>
    </location>
</feature>
<name>A0A1P8JQT0_9BURK</name>